<sequence length="295" mass="30932">MPARAVARAAAVLAAAALALPAVAVGTAQAAEMPQGEFNWAGGQGDGFDDQARWYGPGQGDTIDVTASADHRALRVTITRPGDSWTMDLAAPAGQALAVGTYENAVKTPEMPGTVLDRPSMFVNGYYGGCATLTGRFSISELVFGEGSAVKKINLSYEQDCDDRSVLKGYLMANDVTPPKPVALGMAVGGHGRLSKTGQATLSGTVTCTKPVKISVGGSASQEQPKFVQGFFRTEVNCVTGKTVAWQAPVQVHTPETNTPFIKSERLKVFGNASTTDPDLGTYVTVSADKWVTLR</sequence>
<reference evidence="2 3" key="1">
    <citation type="submission" date="2019-12" db="EMBL/GenBank/DDBJ databases">
        <title>Genome sequence of Streptomyces bambusae.</title>
        <authorList>
            <person name="Bansal K."/>
            <person name="Choksket S."/>
            <person name="Korpole S."/>
            <person name="Patil P.B."/>
        </authorList>
    </citation>
    <scope>NUCLEOTIDE SEQUENCE [LARGE SCALE GENOMIC DNA]</scope>
    <source>
        <strain evidence="2 3">SK60</strain>
    </source>
</reference>
<evidence type="ECO:0000313" key="2">
    <source>
        <dbReference type="EMBL" id="MBW5481207.1"/>
    </source>
</evidence>
<feature type="signal peptide" evidence="1">
    <location>
        <begin position="1"/>
        <end position="24"/>
    </location>
</feature>
<organism evidence="2 3">
    <name type="scientific">Streptomyces bambusae</name>
    <dbReference type="NCBI Taxonomy" id="1550616"/>
    <lineage>
        <taxon>Bacteria</taxon>
        <taxon>Bacillati</taxon>
        <taxon>Actinomycetota</taxon>
        <taxon>Actinomycetes</taxon>
        <taxon>Kitasatosporales</taxon>
        <taxon>Streptomycetaceae</taxon>
        <taxon>Streptomyces</taxon>
    </lineage>
</organism>
<dbReference type="Proteomes" id="UP000812013">
    <property type="component" value="Unassembled WGS sequence"/>
</dbReference>
<evidence type="ECO:0000256" key="1">
    <source>
        <dbReference type="SAM" id="SignalP"/>
    </source>
</evidence>
<name>A0ABS6Z0H3_9ACTN</name>
<accession>A0ABS6Z0H3</accession>
<evidence type="ECO:0000313" key="3">
    <source>
        <dbReference type="Proteomes" id="UP000812013"/>
    </source>
</evidence>
<proteinExistence type="predicted"/>
<dbReference type="EMBL" id="WTFF01000016">
    <property type="protein sequence ID" value="MBW5481207.1"/>
    <property type="molecule type" value="Genomic_DNA"/>
</dbReference>
<comment type="caution">
    <text evidence="2">The sequence shown here is derived from an EMBL/GenBank/DDBJ whole genome shotgun (WGS) entry which is preliminary data.</text>
</comment>
<dbReference type="RefSeq" id="WP_219665098.1">
    <property type="nucleotide sequence ID" value="NZ_WTFF01000016.1"/>
</dbReference>
<keyword evidence="1" id="KW-0732">Signal</keyword>
<feature type="chain" id="PRO_5045286489" evidence="1">
    <location>
        <begin position="25"/>
        <end position="295"/>
    </location>
</feature>
<keyword evidence="3" id="KW-1185">Reference proteome</keyword>
<gene>
    <name evidence="2" type="ORF">GPJ59_04740</name>
</gene>
<protein>
    <submittedName>
        <fullName evidence="2">Uncharacterized protein</fullName>
    </submittedName>
</protein>